<dbReference type="InterPro" id="IPR009061">
    <property type="entry name" value="DNA-bd_dom_put_sf"/>
</dbReference>
<dbReference type="RefSeq" id="WP_109701798.1">
    <property type="nucleotide sequence ID" value="NZ_CP029822.1"/>
</dbReference>
<dbReference type="EMBL" id="CP029822">
    <property type="protein sequence ID" value="AZS51146.1"/>
    <property type="molecule type" value="Genomic_DNA"/>
</dbReference>
<dbReference type="SUPFAM" id="SSF46955">
    <property type="entry name" value="Putative DNA-binding domain"/>
    <property type="match status" value="1"/>
</dbReference>
<dbReference type="CDD" id="cd01108">
    <property type="entry name" value="HTH_CueR"/>
    <property type="match status" value="1"/>
</dbReference>
<accession>A0A3Q9JJV1</accession>
<keyword evidence="2" id="KW-0963">Cytoplasm</keyword>
<proteinExistence type="predicted"/>
<evidence type="ECO:0000256" key="1">
    <source>
        <dbReference type="ARBA" id="ARBA00004496"/>
    </source>
</evidence>
<feature type="coiled-coil region" evidence="6">
    <location>
        <begin position="81"/>
        <end position="108"/>
    </location>
</feature>
<dbReference type="Pfam" id="PF00376">
    <property type="entry name" value="MerR"/>
    <property type="match status" value="1"/>
</dbReference>
<keyword evidence="3" id="KW-0805">Transcription regulation</keyword>
<dbReference type="GO" id="GO:0005507">
    <property type="term" value="F:copper ion binding"/>
    <property type="evidence" value="ECO:0007669"/>
    <property type="project" value="InterPro"/>
</dbReference>
<dbReference type="KEGG" id="emo:DM558_10355"/>
<evidence type="ECO:0000256" key="4">
    <source>
        <dbReference type="ARBA" id="ARBA00023125"/>
    </source>
</evidence>
<dbReference type="PANTHER" id="PTHR30204">
    <property type="entry name" value="REDOX-CYCLING DRUG-SENSING TRANSCRIPTIONAL ACTIVATOR SOXR"/>
    <property type="match status" value="1"/>
</dbReference>
<evidence type="ECO:0000256" key="5">
    <source>
        <dbReference type="ARBA" id="ARBA00023163"/>
    </source>
</evidence>
<dbReference type="GO" id="GO:0005737">
    <property type="term" value="C:cytoplasm"/>
    <property type="evidence" value="ECO:0007669"/>
    <property type="project" value="UniProtKB-SubCell"/>
</dbReference>
<evidence type="ECO:0000313" key="9">
    <source>
        <dbReference type="Proteomes" id="UP000273143"/>
    </source>
</evidence>
<gene>
    <name evidence="8" type="primary">cueR</name>
    <name evidence="8" type="ORF">DM558_10355</name>
</gene>
<dbReference type="Pfam" id="PF09278">
    <property type="entry name" value="MerR-DNA-bind"/>
    <property type="match status" value="1"/>
</dbReference>
<protein>
    <submittedName>
        <fullName evidence="8">Cu(I)-responsive transcriptional regulator</fullName>
    </submittedName>
</protein>
<evidence type="ECO:0000256" key="2">
    <source>
        <dbReference type="ARBA" id="ARBA00022490"/>
    </source>
</evidence>
<dbReference type="InterPro" id="IPR015358">
    <property type="entry name" value="Tscrpt_reg_MerR_DNA-bd"/>
</dbReference>
<keyword evidence="6" id="KW-0175">Coiled coil</keyword>
<keyword evidence="4" id="KW-0238">DNA-binding</keyword>
<organism evidence="8 9">
    <name type="scientific">Entomomonas moraniae</name>
    <dbReference type="NCBI Taxonomy" id="2213226"/>
    <lineage>
        <taxon>Bacteria</taxon>
        <taxon>Pseudomonadati</taxon>
        <taxon>Pseudomonadota</taxon>
        <taxon>Gammaproteobacteria</taxon>
        <taxon>Pseudomonadales</taxon>
        <taxon>Pseudomonadaceae</taxon>
        <taxon>Entomomonas</taxon>
    </lineage>
</organism>
<dbReference type="PRINTS" id="PR00040">
    <property type="entry name" value="HTHMERR"/>
</dbReference>
<evidence type="ECO:0000256" key="6">
    <source>
        <dbReference type="SAM" id="Coils"/>
    </source>
</evidence>
<dbReference type="SMART" id="SM00422">
    <property type="entry name" value="HTH_MERR"/>
    <property type="match status" value="1"/>
</dbReference>
<name>A0A3Q9JJV1_9GAMM</name>
<sequence length="130" mass="15046">MNISIAAKKTGLSAKMIRYYEEIGLLLNVSRTVSGYRDYSESNIQNLLFIKRARDLGFSMEEIKELLMLWQDKDRASEDVKKLTEKHISELERKANDLQEMANTLRHLAHGCYGDSRPECPIIQELARNK</sequence>
<reference evidence="9" key="1">
    <citation type="submission" date="2018-06" db="EMBL/GenBank/DDBJ databases">
        <title>Complete genome of Pseudomonas insecticola strain QZS01.</title>
        <authorList>
            <person name="Wang J."/>
            <person name="Su Q."/>
        </authorList>
    </citation>
    <scope>NUCLEOTIDE SEQUENCE [LARGE SCALE GENOMIC DNA]</scope>
    <source>
        <strain evidence="9">QZS01</strain>
    </source>
</reference>
<evidence type="ECO:0000259" key="7">
    <source>
        <dbReference type="PROSITE" id="PS50937"/>
    </source>
</evidence>
<dbReference type="AlphaFoldDB" id="A0A3Q9JJV1"/>
<feature type="domain" description="HTH merR-type" evidence="7">
    <location>
        <begin position="1"/>
        <end position="69"/>
    </location>
</feature>
<keyword evidence="9" id="KW-1185">Reference proteome</keyword>
<keyword evidence="5" id="KW-0804">Transcription</keyword>
<evidence type="ECO:0000256" key="3">
    <source>
        <dbReference type="ARBA" id="ARBA00023015"/>
    </source>
</evidence>
<dbReference type="GO" id="GO:0003700">
    <property type="term" value="F:DNA-binding transcription factor activity"/>
    <property type="evidence" value="ECO:0007669"/>
    <property type="project" value="InterPro"/>
</dbReference>
<evidence type="ECO:0000313" key="8">
    <source>
        <dbReference type="EMBL" id="AZS51146.1"/>
    </source>
</evidence>
<dbReference type="NCBIfam" id="TIGR02044">
    <property type="entry name" value="CueR"/>
    <property type="match status" value="1"/>
</dbReference>
<dbReference type="PROSITE" id="PS00552">
    <property type="entry name" value="HTH_MERR_1"/>
    <property type="match status" value="1"/>
</dbReference>
<dbReference type="GO" id="GO:0003677">
    <property type="term" value="F:DNA binding"/>
    <property type="evidence" value="ECO:0007669"/>
    <property type="project" value="UniProtKB-KW"/>
</dbReference>
<dbReference type="PANTHER" id="PTHR30204:SF94">
    <property type="entry name" value="HEAVY METAL-DEPENDENT TRANSCRIPTIONAL REGULATOR HI_0293-RELATED"/>
    <property type="match status" value="1"/>
</dbReference>
<dbReference type="GO" id="GO:0045893">
    <property type="term" value="P:positive regulation of DNA-templated transcription"/>
    <property type="evidence" value="ECO:0007669"/>
    <property type="project" value="InterPro"/>
</dbReference>
<dbReference type="Proteomes" id="UP000273143">
    <property type="component" value="Chromosome"/>
</dbReference>
<dbReference type="InterPro" id="IPR000551">
    <property type="entry name" value="MerR-type_HTH_dom"/>
</dbReference>
<dbReference type="InterPro" id="IPR011789">
    <property type="entry name" value="CueR"/>
</dbReference>
<comment type="subcellular location">
    <subcellularLocation>
        <location evidence="1">Cytoplasm</location>
    </subcellularLocation>
</comment>
<dbReference type="Gene3D" id="1.10.1660.10">
    <property type="match status" value="1"/>
</dbReference>
<dbReference type="InterPro" id="IPR047057">
    <property type="entry name" value="MerR_fam"/>
</dbReference>
<dbReference type="PROSITE" id="PS50937">
    <property type="entry name" value="HTH_MERR_2"/>
    <property type="match status" value="1"/>
</dbReference>